<sequence>MTVRAKFRCHFIQKADDNSYCTVHMSPVTDDTPENKTWSKYTPGGLLQMHISNPAAFSQFEQGKEYYIDISSAN</sequence>
<evidence type="ECO:0000313" key="1">
    <source>
        <dbReference type="EMBL" id="HAT3583498.1"/>
    </source>
</evidence>
<dbReference type="EMBL" id="DACSUM010000036">
    <property type="protein sequence ID" value="HAT3583498.1"/>
    <property type="molecule type" value="Genomic_DNA"/>
</dbReference>
<dbReference type="Proteomes" id="UP000867740">
    <property type="component" value="Unassembled WGS sequence"/>
</dbReference>
<reference evidence="1" key="2">
    <citation type="submission" date="2020-10" db="EMBL/GenBank/DDBJ databases">
        <authorList>
            <consortium name="NCBI Pathogen Detection Project"/>
        </authorList>
    </citation>
    <scope>NUCLEOTIDE SEQUENCE</scope>
    <source>
        <strain evidence="1">CAVp300</strain>
    </source>
</reference>
<comment type="caution">
    <text evidence="1">The sequence shown here is derived from an EMBL/GenBank/DDBJ whole genome shotgun (WGS) entry which is preliminary data.</text>
</comment>
<dbReference type="AlphaFoldDB" id="A0A9P3T9M3"/>
<gene>
    <name evidence="1" type="ORF">I8531_003840</name>
</gene>
<protein>
    <submittedName>
        <fullName evidence="1">Uncharacterized protein</fullName>
    </submittedName>
</protein>
<evidence type="ECO:0000313" key="2">
    <source>
        <dbReference type="Proteomes" id="UP000867740"/>
    </source>
</evidence>
<name>A0A9P3T9M3_KLUIN</name>
<organism evidence="1 2">
    <name type="scientific">Kluyvera intermedia</name>
    <name type="common">Enterobacter intermedius</name>
    <dbReference type="NCBI Taxonomy" id="61648"/>
    <lineage>
        <taxon>Bacteria</taxon>
        <taxon>Pseudomonadati</taxon>
        <taxon>Pseudomonadota</taxon>
        <taxon>Gammaproteobacteria</taxon>
        <taxon>Enterobacterales</taxon>
        <taxon>Enterobacteriaceae</taxon>
        <taxon>Kluyvera</taxon>
    </lineage>
</organism>
<dbReference type="RefSeq" id="WP_047369741.1">
    <property type="nucleotide sequence ID" value="NZ_CABMNU010000005.1"/>
</dbReference>
<accession>A0A9P3T9M3</accession>
<reference evidence="1" key="1">
    <citation type="journal article" date="2018" name="Genome Biol.">
        <title>SKESA: strategic k-mer extension for scrupulous assemblies.</title>
        <authorList>
            <person name="Souvorov A."/>
            <person name="Agarwala R."/>
            <person name="Lipman D.J."/>
        </authorList>
    </citation>
    <scope>NUCLEOTIDE SEQUENCE</scope>
    <source>
        <strain evidence="1">CAVp300</strain>
    </source>
</reference>
<proteinExistence type="predicted"/>